<name>A0AAW8UH19_9LACT</name>
<sequence>MSTDNVPTPRYSASEVLRNQKHFFQLDERLLLVFSPEQYMFINRLDFWIQQKLQTQLANGEPVRGWVEDEQRMYIFKTLKSSRNQLVPSWLEEFYHFSESTFTRVVKSLVQAKIVLKRDDKNKISKDKTLWYSLDYEALDRYYSEQFVKKWQAVIVTRITWELKKWLDFNPKVEDSTLSEYQRKKKAFNSDAKAQAKVRAEQLVLNFKYFNEAIINDEINEAVKKILYQLEQETFGNSLGCQNDSMSDNKGLEAINSENAHEQSGCQNDSSDAVKMAAALTIYNQSNITNNNDTNRYGKTLTTQDYFIQGSNHSFLSPRTVVELSRIGENAKDYQDIIFRTKKKIEKTYELLLNVIPQLSKIPQVNGEFWADDLENELIKYHFAIKEAERKGDPIKNPKGYFVSQMNRFWLAALDTEIRVSLTGKSLIQLKENSKSQPGHFLQERFSNQKFNEKELTSDLQFLQTSMVNNNYETSKNIDIPMVGPWS</sequence>
<dbReference type="Proteomes" id="UP001250218">
    <property type="component" value="Unassembled WGS sequence"/>
</dbReference>
<gene>
    <name evidence="1" type="ORF">P7I04_12375</name>
</gene>
<evidence type="ECO:0000313" key="2">
    <source>
        <dbReference type="Proteomes" id="UP001250218"/>
    </source>
</evidence>
<dbReference type="AlphaFoldDB" id="A0AAW8UH19"/>
<proteinExistence type="predicted"/>
<protein>
    <submittedName>
        <fullName evidence="1">Uncharacterized protein</fullName>
    </submittedName>
</protein>
<dbReference type="RefSeq" id="WP_311843657.1">
    <property type="nucleotide sequence ID" value="NZ_JARQDC010000013.1"/>
</dbReference>
<reference evidence="1" key="1">
    <citation type="submission" date="2023-03" db="EMBL/GenBank/DDBJ databases">
        <authorList>
            <person name="Shen W."/>
            <person name="Cai J."/>
        </authorList>
    </citation>
    <scope>NUCLEOTIDE SEQUENCE</scope>
    <source>
        <strain evidence="1">Y37</strain>
    </source>
</reference>
<organism evidence="1 2">
    <name type="scientific">Lactococcus lactis</name>
    <dbReference type="NCBI Taxonomy" id="1358"/>
    <lineage>
        <taxon>Bacteria</taxon>
        <taxon>Bacillati</taxon>
        <taxon>Bacillota</taxon>
        <taxon>Bacilli</taxon>
        <taxon>Lactobacillales</taxon>
        <taxon>Streptococcaceae</taxon>
        <taxon>Lactococcus</taxon>
    </lineage>
</organism>
<accession>A0AAW8UH19</accession>
<evidence type="ECO:0000313" key="1">
    <source>
        <dbReference type="EMBL" id="MDT2946816.1"/>
    </source>
</evidence>
<dbReference type="EMBL" id="JARQDL010000013">
    <property type="protein sequence ID" value="MDT2946816.1"/>
    <property type="molecule type" value="Genomic_DNA"/>
</dbReference>
<comment type="caution">
    <text evidence="1">The sequence shown here is derived from an EMBL/GenBank/DDBJ whole genome shotgun (WGS) entry which is preliminary data.</text>
</comment>